<dbReference type="PIRSF" id="PIRSF004640">
    <property type="entry name" value="IspG"/>
    <property type="match status" value="1"/>
</dbReference>
<evidence type="ECO:0000259" key="9">
    <source>
        <dbReference type="Pfam" id="PF26540"/>
    </source>
</evidence>
<evidence type="ECO:0000256" key="4">
    <source>
        <dbReference type="ARBA" id="ARBA00023004"/>
    </source>
</evidence>
<gene>
    <name evidence="7" type="primary">ispG</name>
    <name evidence="10" type="ORF">C1877_09355</name>
</gene>
<dbReference type="InterPro" id="IPR058578">
    <property type="entry name" value="IspG_TIM"/>
</dbReference>
<reference evidence="10 11" key="1">
    <citation type="journal article" date="2018" name="Elife">
        <title>Discovery and characterization of a prevalent human gut bacterial enzyme sufficient for the inactivation of a family of plant toxins.</title>
        <authorList>
            <person name="Koppel N."/>
            <person name="Bisanz J.E."/>
            <person name="Pandelia M.E."/>
            <person name="Turnbaugh P.J."/>
            <person name="Balskus E.P."/>
        </authorList>
    </citation>
    <scope>NUCLEOTIDE SEQUENCE [LARGE SCALE GENOMIC DNA]</scope>
    <source>
        <strain evidence="10 11">3C</strain>
    </source>
</reference>
<dbReference type="Proteomes" id="UP000254000">
    <property type="component" value="Unassembled WGS sequence"/>
</dbReference>
<proteinExistence type="inferred from homology"/>
<name>A0A369LZG1_9ACTN</name>
<dbReference type="SUPFAM" id="SSF56014">
    <property type="entry name" value="Nitrite and sulphite reductase 4Fe-4S domain-like"/>
    <property type="match status" value="1"/>
</dbReference>
<evidence type="ECO:0000256" key="5">
    <source>
        <dbReference type="ARBA" id="ARBA00023014"/>
    </source>
</evidence>
<dbReference type="InterPro" id="IPR016425">
    <property type="entry name" value="IspG_bac"/>
</dbReference>
<evidence type="ECO:0000259" key="8">
    <source>
        <dbReference type="Pfam" id="PF04551"/>
    </source>
</evidence>
<dbReference type="GeneID" id="78359895"/>
<dbReference type="SUPFAM" id="SSF51604">
    <property type="entry name" value="Enolase C-terminal domain-like"/>
    <property type="match status" value="1"/>
</dbReference>
<dbReference type="EC" id="1.17.7.3" evidence="7"/>
<comment type="similarity">
    <text evidence="7">Belongs to the IspG family.</text>
</comment>
<comment type="pathway">
    <text evidence="7">Isoprenoid biosynthesis; isopentenyl diphosphate biosynthesis via DXP pathway; isopentenyl diphosphate from 1-deoxy-D-xylulose 5-phosphate: step 5/6.</text>
</comment>
<dbReference type="InterPro" id="IPR058579">
    <property type="entry name" value="IspG_C"/>
</dbReference>
<keyword evidence="5 7" id="KW-0411">Iron-sulfur</keyword>
<comment type="cofactor">
    <cofactor evidence="7">
        <name>[4Fe-4S] cluster</name>
        <dbReference type="ChEBI" id="CHEBI:49883"/>
    </cofactor>
    <text evidence="7">Binds 1 [4Fe-4S] cluster.</text>
</comment>
<accession>A0A369LZG1</accession>
<evidence type="ECO:0000256" key="6">
    <source>
        <dbReference type="ARBA" id="ARBA00023229"/>
    </source>
</evidence>
<dbReference type="EMBL" id="PPTS01000005">
    <property type="protein sequence ID" value="RDB64913.1"/>
    <property type="molecule type" value="Genomic_DNA"/>
</dbReference>
<dbReference type="PANTHER" id="PTHR30454">
    <property type="entry name" value="4-HYDROXY-3-METHYLBUT-2-EN-1-YL DIPHOSPHATE SYNTHASE"/>
    <property type="match status" value="1"/>
</dbReference>
<dbReference type="AlphaFoldDB" id="A0A369LZG1"/>
<dbReference type="InterPro" id="IPR045854">
    <property type="entry name" value="NO2/SO3_Rdtase_4Fe4S_sf"/>
</dbReference>
<dbReference type="Pfam" id="PF26540">
    <property type="entry name" value="GcpE_C"/>
    <property type="match status" value="1"/>
</dbReference>
<dbReference type="GO" id="GO:0019288">
    <property type="term" value="P:isopentenyl diphosphate biosynthetic process, methylerythritol 4-phosphate pathway"/>
    <property type="evidence" value="ECO:0007669"/>
    <property type="project" value="UniProtKB-UniRule"/>
</dbReference>
<dbReference type="GO" id="GO:0005506">
    <property type="term" value="F:iron ion binding"/>
    <property type="evidence" value="ECO:0007669"/>
    <property type="project" value="InterPro"/>
</dbReference>
<dbReference type="InterPro" id="IPR011005">
    <property type="entry name" value="Dihydropteroate_synth-like_sf"/>
</dbReference>
<organism evidence="10 11">
    <name type="scientific">Gordonibacter pamelaeae</name>
    <dbReference type="NCBI Taxonomy" id="471189"/>
    <lineage>
        <taxon>Bacteria</taxon>
        <taxon>Bacillati</taxon>
        <taxon>Actinomycetota</taxon>
        <taxon>Coriobacteriia</taxon>
        <taxon>Eggerthellales</taxon>
        <taxon>Eggerthellaceae</taxon>
        <taxon>Gordonibacter</taxon>
    </lineage>
</organism>
<feature type="binding site" evidence="7">
    <location>
        <position position="312"/>
    </location>
    <ligand>
        <name>[4Fe-4S] cluster</name>
        <dbReference type="ChEBI" id="CHEBI:49883"/>
    </ligand>
</feature>
<dbReference type="GO" id="GO:0051539">
    <property type="term" value="F:4 iron, 4 sulfur cluster binding"/>
    <property type="evidence" value="ECO:0007669"/>
    <property type="project" value="UniProtKB-UniRule"/>
</dbReference>
<feature type="domain" description="IspG C-terminal" evidence="9">
    <location>
        <begin position="266"/>
        <end position="352"/>
    </location>
</feature>
<dbReference type="Gene3D" id="3.30.413.10">
    <property type="entry name" value="Sulfite Reductase Hemoprotein, domain 1"/>
    <property type="match status" value="1"/>
</dbReference>
<dbReference type="Gene3D" id="3.20.20.20">
    <property type="entry name" value="Dihydropteroate synthase-like"/>
    <property type="match status" value="1"/>
</dbReference>
<dbReference type="GO" id="GO:0141197">
    <property type="term" value="F:4-hydroxy-3-methylbut-2-enyl-diphosphate synthase activity (flavodoxin)"/>
    <property type="evidence" value="ECO:0007669"/>
    <property type="project" value="UniProtKB-EC"/>
</dbReference>
<feature type="domain" description="IspG TIM-barrel" evidence="8">
    <location>
        <begin position="11"/>
        <end position="252"/>
    </location>
</feature>
<protein>
    <recommendedName>
        <fullName evidence="7">4-hydroxy-3-methylbut-2-en-1-yl diphosphate synthase (flavodoxin)</fullName>
        <ecNumber evidence="7">1.17.7.3</ecNumber>
    </recommendedName>
    <alternativeName>
        <fullName evidence="7">1-hydroxy-2-methyl-2-(E)-butenyl 4-diphosphate synthase</fullName>
    </alternativeName>
</protein>
<dbReference type="RefSeq" id="WP_114569021.1">
    <property type="nucleotide sequence ID" value="NZ_CABMMS010000005.1"/>
</dbReference>
<dbReference type="InterPro" id="IPR036849">
    <property type="entry name" value="Enolase-like_C_sf"/>
</dbReference>
<keyword evidence="6 7" id="KW-0414">Isoprene biosynthesis</keyword>
<dbReference type="InterPro" id="IPR004588">
    <property type="entry name" value="IspG_bac-typ"/>
</dbReference>
<keyword evidence="2 7" id="KW-0479">Metal-binding</keyword>
<comment type="caution">
    <text evidence="10">The sequence shown here is derived from an EMBL/GenBank/DDBJ whole genome shotgun (WGS) entry which is preliminary data.</text>
</comment>
<dbReference type="NCBIfam" id="NF001540">
    <property type="entry name" value="PRK00366.1"/>
    <property type="match status" value="1"/>
</dbReference>
<dbReference type="GO" id="GO:0046429">
    <property type="term" value="F:4-hydroxy-3-methylbut-2-en-1-yl diphosphate synthase activity (ferredoxin)"/>
    <property type="evidence" value="ECO:0007669"/>
    <property type="project" value="UniProtKB-UniRule"/>
</dbReference>
<keyword evidence="1 7" id="KW-0004">4Fe-4S</keyword>
<sequence>MPGTAKPNKGTRRVMVGSVPLGGGAPVVVQSMLNAPAGDVAANLAQIEALAAAGCEVVRMAIPHKADLDAFEAVCAASPLPVVADIHFSADIAVEAARRGAAKLRINPGNIGGLAKTDAVLDAAGEAGIPIRIGVNAGSLDVELAARTDLTLAQKLARSAADYVRYCEGRGFRDLVVSAKAHDVMATVATYRQLARELPTCPLHIGVTEAGTLFQGVIKSACGLGILLEEGIGDTLRISLTDDPVQEVRACWTLLAALDLRRRAPELVSCPTCGRCQVDLIGLAQQVEERIANLGKPLKVAVMGCVVNGPGEAADADIGVACGAGMGVVFSKGDVVRKVEEKAIVDALMEEIGKL</sequence>
<dbReference type="HAMAP" id="MF_00159">
    <property type="entry name" value="IspG"/>
    <property type="match status" value="1"/>
</dbReference>
<dbReference type="GO" id="GO:0016114">
    <property type="term" value="P:terpenoid biosynthetic process"/>
    <property type="evidence" value="ECO:0007669"/>
    <property type="project" value="InterPro"/>
</dbReference>
<dbReference type="OrthoDB" id="9803214at2"/>
<dbReference type="PANTHER" id="PTHR30454:SF0">
    <property type="entry name" value="4-HYDROXY-3-METHYLBUT-2-EN-1-YL DIPHOSPHATE SYNTHASE (FERREDOXIN), CHLOROPLASTIC"/>
    <property type="match status" value="1"/>
</dbReference>
<keyword evidence="11" id="KW-1185">Reference proteome</keyword>
<evidence type="ECO:0000256" key="7">
    <source>
        <dbReference type="HAMAP-Rule" id="MF_00159"/>
    </source>
</evidence>
<keyword evidence="4 7" id="KW-0408">Iron</keyword>
<comment type="function">
    <text evidence="7">Converts 2C-methyl-D-erythritol 2,4-cyclodiphosphate (ME-2,4cPP) into 1-hydroxy-2-methyl-2-(E)-butenyl 4-diphosphate.</text>
</comment>
<evidence type="ECO:0000256" key="2">
    <source>
        <dbReference type="ARBA" id="ARBA00022723"/>
    </source>
</evidence>
<dbReference type="UniPathway" id="UPA00056">
    <property type="reaction ID" value="UER00096"/>
</dbReference>
<evidence type="ECO:0000313" key="11">
    <source>
        <dbReference type="Proteomes" id="UP000254000"/>
    </source>
</evidence>
<keyword evidence="3 7" id="KW-0560">Oxidoreductase</keyword>
<feature type="binding site" evidence="7">
    <location>
        <position position="273"/>
    </location>
    <ligand>
        <name>[4Fe-4S] cluster</name>
        <dbReference type="ChEBI" id="CHEBI:49883"/>
    </ligand>
</feature>
<comment type="catalytic activity">
    <reaction evidence="7">
        <text>(2E)-4-hydroxy-3-methylbut-2-enyl diphosphate + oxidized [flavodoxin] + H2O + 2 H(+) = 2-C-methyl-D-erythritol 2,4-cyclic diphosphate + reduced [flavodoxin]</text>
        <dbReference type="Rhea" id="RHEA:43604"/>
        <dbReference type="Rhea" id="RHEA-COMP:10622"/>
        <dbReference type="Rhea" id="RHEA-COMP:10623"/>
        <dbReference type="ChEBI" id="CHEBI:15377"/>
        <dbReference type="ChEBI" id="CHEBI:15378"/>
        <dbReference type="ChEBI" id="CHEBI:57618"/>
        <dbReference type="ChEBI" id="CHEBI:58210"/>
        <dbReference type="ChEBI" id="CHEBI:58483"/>
        <dbReference type="ChEBI" id="CHEBI:128753"/>
        <dbReference type="EC" id="1.17.7.3"/>
    </reaction>
</comment>
<dbReference type="NCBIfam" id="TIGR00612">
    <property type="entry name" value="ispG_gcpE"/>
    <property type="match status" value="1"/>
</dbReference>
<evidence type="ECO:0000313" key="10">
    <source>
        <dbReference type="EMBL" id="RDB64913.1"/>
    </source>
</evidence>
<evidence type="ECO:0000256" key="3">
    <source>
        <dbReference type="ARBA" id="ARBA00023002"/>
    </source>
</evidence>
<feature type="binding site" evidence="7">
    <location>
        <position position="305"/>
    </location>
    <ligand>
        <name>[4Fe-4S] cluster</name>
        <dbReference type="ChEBI" id="CHEBI:49883"/>
    </ligand>
</feature>
<evidence type="ECO:0000256" key="1">
    <source>
        <dbReference type="ARBA" id="ARBA00022485"/>
    </source>
</evidence>
<feature type="binding site" evidence="7">
    <location>
        <position position="270"/>
    </location>
    <ligand>
        <name>[4Fe-4S] cluster</name>
        <dbReference type="ChEBI" id="CHEBI:49883"/>
    </ligand>
</feature>
<dbReference type="Pfam" id="PF04551">
    <property type="entry name" value="GcpE"/>
    <property type="match status" value="1"/>
</dbReference>